<feature type="region of interest" description="Disordered" evidence="10">
    <location>
        <begin position="331"/>
        <end position="350"/>
    </location>
</feature>
<keyword evidence="13" id="KW-1185">Reference proteome</keyword>
<feature type="domain" description="AIPP2-like SPOC-like" evidence="11">
    <location>
        <begin position="858"/>
        <end position="989"/>
    </location>
</feature>
<keyword evidence="6" id="KW-0805">Transcription regulation</keyword>
<dbReference type="PROSITE" id="PS50920">
    <property type="entry name" value="SOLCAR"/>
    <property type="match status" value="1"/>
</dbReference>
<dbReference type="InterPro" id="IPR011011">
    <property type="entry name" value="Znf_FYVE_PHD"/>
</dbReference>
<evidence type="ECO:0000256" key="8">
    <source>
        <dbReference type="ARBA" id="ARBA00023163"/>
    </source>
</evidence>
<dbReference type="Pfam" id="PF23121">
    <property type="entry name" value="SPOC_AIPP2"/>
    <property type="match status" value="1"/>
</dbReference>
<keyword evidence="2 9" id="KW-0812">Transmembrane</keyword>
<evidence type="ECO:0000256" key="1">
    <source>
        <dbReference type="ARBA" id="ARBA00004141"/>
    </source>
</evidence>
<feature type="region of interest" description="Disordered" evidence="10">
    <location>
        <begin position="633"/>
        <end position="686"/>
    </location>
</feature>
<evidence type="ECO:0000256" key="4">
    <source>
        <dbReference type="ARBA" id="ARBA00022771"/>
    </source>
</evidence>
<evidence type="ECO:0000256" key="3">
    <source>
        <dbReference type="ARBA" id="ARBA00022723"/>
    </source>
</evidence>
<evidence type="ECO:0000256" key="2">
    <source>
        <dbReference type="ARBA" id="ARBA00022692"/>
    </source>
</evidence>
<evidence type="ECO:0000259" key="11">
    <source>
        <dbReference type="Pfam" id="PF23121"/>
    </source>
</evidence>
<dbReference type="GO" id="GO:0016020">
    <property type="term" value="C:membrane"/>
    <property type="evidence" value="ECO:0007669"/>
    <property type="project" value="UniProtKB-SubCell"/>
</dbReference>
<comment type="subcellular location">
    <subcellularLocation>
        <location evidence="1">Membrane</location>
        <topology evidence="1">Multi-pass membrane protein</topology>
    </subcellularLocation>
</comment>
<dbReference type="InterPro" id="IPR049914">
    <property type="entry name" value="PHD1-3/5-6"/>
</dbReference>
<evidence type="ECO:0000256" key="6">
    <source>
        <dbReference type="ARBA" id="ARBA00023015"/>
    </source>
</evidence>
<feature type="region of interest" description="Disordered" evidence="10">
    <location>
        <begin position="367"/>
        <end position="391"/>
    </location>
</feature>
<name>A0A5J5A470_9ASTE</name>
<dbReference type="InterPro" id="IPR013083">
    <property type="entry name" value="Znf_RING/FYVE/PHD"/>
</dbReference>
<dbReference type="InterPro" id="IPR056280">
    <property type="entry name" value="AIPP2-like_SPOC"/>
</dbReference>
<dbReference type="EMBL" id="CM018046">
    <property type="protein sequence ID" value="KAA8525885.1"/>
    <property type="molecule type" value="Genomic_DNA"/>
</dbReference>
<evidence type="ECO:0000256" key="7">
    <source>
        <dbReference type="ARBA" id="ARBA00023136"/>
    </source>
</evidence>
<dbReference type="SUPFAM" id="SSF57903">
    <property type="entry name" value="FYVE/PHD zinc finger"/>
    <property type="match status" value="1"/>
</dbReference>
<dbReference type="SUPFAM" id="SSF103506">
    <property type="entry name" value="Mitochondrial carrier"/>
    <property type="match status" value="1"/>
</dbReference>
<gene>
    <name evidence="12" type="ORF">F0562_008015</name>
</gene>
<accession>A0A5J5A470</accession>
<dbReference type="Gene3D" id="1.50.40.10">
    <property type="entry name" value="Mitochondrial carrier domain"/>
    <property type="match status" value="1"/>
</dbReference>
<organism evidence="12 13">
    <name type="scientific">Nyssa sinensis</name>
    <dbReference type="NCBI Taxonomy" id="561372"/>
    <lineage>
        <taxon>Eukaryota</taxon>
        <taxon>Viridiplantae</taxon>
        <taxon>Streptophyta</taxon>
        <taxon>Embryophyta</taxon>
        <taxon>Tracheophyta</taxon>
        <taxon>Spermatophyta</taxon>
        <taxon>Magnoliopsida</taxon>
        <taxon>eudicotyledons</taxon>
        <taxon>Gunneridae</taxon>
        <taxon>Pentapetalae</taxon>
        <taxon>asterids</taxon>
        <taxon>Cornales</taxon>
        <taxon>Nyssaceae</taxon>
        <taxon>Nyssa</taxon>
    </lineage>
</organism>
<keyword evidence="7 9" id="KW-0472">Membrane</keyword>
<dbReference type="PANTHER" id="PTHR33304">
    <property type="match status" value="1"/>
</dbReference>
<dbReference type="InterPro" id="IPR023395">
    <property type="entry name" value="MCP_dom_sf"/>
</dbReference>
<dbReference type="Proteomes" id="UP000325577">
    <property type="component" value="Linkage Group LG3"/>
</dbReference>
<dbReference type="OrthoDB" id="787137at2759"/>
<dbReference type="Gene3D" id="3.30.40.10">
    <property type="entry name" value="Zinc/RING finger domain, C3HC4 (zinc finger)"/>
    <property type="match status" value="1"/>
</dbReference>
<evidence type="ECO:0000256" key="5">
    <source>
        <dbReference type="ARBA" id="ARBA00022833"/>
    </source>
</evidence>
<keyword evidence="4" id="KW-0863">Zinc-finger</keyword>
<feature type="compositionally biased region" description="Basic and acidic residues" evidence="10">
    <location>
        <begin position="722"/>
        <end position="738"/>
    </location>
</feature>
<dbReference type="InterPro" id="IPR018108">
    <property type="entry name" value="MCP_transmembrane"/>
</dbReference>
<dbReference type="GO" id="GO:0140566">
    <property type="term" value="F:histone reader activity"/>
    <property type="evidence" value="ECO:0007669"/>
    <property type="project" value="InterPro"/>
</dbReference>
<dbReference type="GO" id="GO:0034244">
    <property type="term" value="P:negative regulation of transcription elongation by RNA polymerase II"/>
    <property type="evidence" value="ECO:0007669"/>
    <property type="project" value="InterPro"/>
</dbReference>
<proteinExistence type="predicted"/>
<sequence length="1485" mass="162593">MMPSCYLLLRTEHSTMDTIQVVKRVTFSVLVRVNSFSENAESKASLQVSDTCEGMMIFSKVAVDQIVEVDQGFSEQQIFCGNKNYSNQHEKLKISECNGDDISCISGADSPSMVDDHRIYIDGKNVSCSSASVNSFLQEEGPNCSCRPTTFTEHSLQEIASFSEKSNLFEISSSRDVCAGATSLKGDLSVRSMEQAKSSFVRVATLSLDGHKHDTLDSAESVKPITEVAQGTKVLKFSDKNEGLVSLEVPNVHPMQSQTVDYNDGSDLVEDVKVCDICGDAGRDRLLAICSNYCMRIMLDKVPEGNWMCEDCMLQEETESRKQNKFENVVGTSKGSSMNEIPQNAGNSSTANIKTLDIKGSKFKKSRRDEVSSVPHFSAKRPAGNSESGLVSKRRALETDIGFPMLSSPCRRAPLSRDSLYKTLDKEKQRPTCDTPSFGDCSSNITLGNAPLPTISDHNSPKSQIRSLMSRGILTKSKSFNISDLKLKVQPPDKEILQKQKFPRETATIEKKKDGIVRMTSILTKSKSFNISDSKLKVQPPDKDILQKQKFPRETATSEKKKDGIVRMTSKSMSFNNVSSHRSNSADSKIKMLSSDFSQVDLKRLRHSKERNSIQNKCTGKLDNELVSSPISGSCISISKNDKKTTSHGETILPHSPGNKCHDPKAVQHHGSSHNSSKPTNHLAHEDSKYSNNLAGYGALKRLRSCLSDVDGDPSSSATSDSSHELKRPNVVVHKDKVTSSSSLNASGHCSSSDAVVQDMVPQSWESSNQDEKIKETSHFSWAGEHISANSRSVYCQKCKNMGHAAESCSTISPWTPVLDTGSPKEVDESNKMDLGPISCNQPDASRILVVPKLDYIWKGGFEIQSSGILPNFCYGIQAHLSTRASPEVPEVAKKFPGKVLLEEVPRLSTWPTQFLENHPKEDNIGLYFFAENLDSYRSQYESLLECMINYDLALKGNFDGIELLIFSSNLLPEKSQRWNKLFFLWGIFRGRRVNNVECAPSYQKKTSIPSLNDVPLEQDFSMPAISGCQNMCSSGKSNGCLPAPKLSYNVQQSVSSVDPREFPSAPSSKTDGNCILKLSSSEQKNFSSETYFVPQPSRDDTISQPSIPIKAGQLCRDMQHAYTSMKEHGVPMKRQEDCLPCLQESHKLNMDCVWIGGGAHNLEIAEDSRTTGRSPFSAGSGPGPLDGMLGVKSSQLQLFSSDCEDWIKAEFLDLGLSLGGGKKLATQEESSFFLEGPERGNAASSISLVASMVYCSRHYAKDASLSCKEPAAPTPGGGCAFSIRPPSYQSPPFEVQKLSMTTKILTNRFNSTMGDVAKDLTSGTVGGAAQLIVGHPFDTIKVKLQSQPAPLPGQPPKYKGAMDAVRQTIAAEGPRGLYKGMGAPLATVAAFNAVLFTVRGQMEALLRSQPGVPLSIDQQIVCGAGAGVAVSFLACPTELIKCRIGIRYSFNGNYCWIFSALGFLHYTGCKPRVHWQTPAQLVWQ</sequence>
<keyword evidence="3" id="KW-0479">Metal-binding</keyword>
<feature type="repeat" description="Solcar" evidence="9">
    <location>
        <begin position="1315"/>
        <end position="1406"/>
    </location>
</feature>
<feature type="region of interest" description="Disordered" evidence="10">
    <location>
        <begin position="709"/>
        <end position="755"/>
    </location>
</feature>
<dbReference type="Pfam" id="PF00153">
    <property type="entry name" value="Mito_carr"/>
    <property type="match status" value="1"/>
</dbReference>
<evidence type="ECO:0000313" key="12">
    <source>
        <dbReference type="EMBL" id="KAA8525885.1"/>
    </source>
</evidence>
<evidence type="ECO:0000313" key="13">
    <source>
        <dbReference type="Proteomes" id="UP000325577"/>
    </source>
</evidence>
<evidence type="ECO:0000256" key="9">
    <source>
        <dbReference type="PROSITE-ProRule" id="PRU00282"/>
    </source>
</evidence>
<feature type="compositionally biased region" description="Polar residues" evidence="10">
    <location>
        <begin position="739"/>
        <end position="755"/>
    </location>
</feature>
<protein>
    <recommendedName>
        <fullName evidence="11">AIPP2-like SPOC-like domain-containing protein</fullName>
    </recommendedName>
</protein>
<reference evidence="12 13" key="1">
    <citation type="submission" date="2019-09" db="EMBL/GenBank/DDBJ databases">
        <title>A chromosome-level genome assembly of the Chinese tupelo Nyssa sinensis.</title>
        <authorList>
            <person name="Yang X."/>
            <person name="Kang M."/>
            <person name="Yang Y."/>
            <person name="Xiong H."/>
            <person name="Wang M."/>
            <person name="Zhang Z."/>
            <person name="Wang Z."/>
            <person name="Wu H."/>
            <person name="Ma T."/>
            <person name="Liu J."/>
            <person name="Xi Z."/>
        </authorList>
    </citation>
    <scope>NUCLEOTIDE SEQUENCE [LARGE SCALE GENOMIC DNA]</scope>
    <source>
        <strain evidence="12">J267</strain>
        <tissue evidence="12">Leaf</tissue>
    </source>
</reference>
<evidence type="ECO:0000256" key="10">
    <source>
        <dbReference type="SAM" id="MobiDB-lite"/>
    </source>
</evidence>
<keyword evidence="8" id="KW-0804">Transcription</keyword>
<keyword evidence="5" id="KW-0862">Zinc</keyword>
<dbReference type="GO" id="GO:0008270">
    <property type="term" value="F:zinc ion binding"/>
    <property type="evidence" value="ECO:0007669"/>
    <property type="project" value="UniProtKB-KW"/>
</dbReference>
<dbReference type="PANTHER" id="PTHR33304:SF15">
    <property type="entry name" value="ZINC FINGER PHD-TYPE DOMAIN-CONTAINING PROTEIN"/>
    <property type="match status" value="1"/>
</dbReference>